<organism evidence="8 9">
    <name type="scientific">Ectopseudomonas mendocina</name>
    <name type="common">Pseudomonas mendocina</name>
    <dbReference type="NCBI Taxonomy" id="300"/>
    <lineage>
        <taxon>Bacteria</taxon>
        <taxon>Pseudomonadati</taxon>
        <taxon>Pseudomonadota</taxon>
        <taxon>Gammaproteobacteria</taxon>
        <taxon>Pseudomonadales</taxon>
        <taxon>Pseudomonadaceae</taxon>
        <taxon>Ectopseudomonas</taxon>
    </lineage>
</organism>
<evidence type="ECO:0000256" key="2">
    <source>
        <dbReference type="ARBA" id="ARBA00008814"/>
    </source>
</evidence>
<feature type="chain" id="PRO_5045624571" evidence="6">
    <location>
        <begin position="20"/>
        <end position="331"/>
    </location>
</feature>
<feature type="signal peptide" evidence="6">
    <location>
        <begin position="1"/>
        <end position="19"/>
    </location>
</feature>
<reference evidence="8 9" key="1">
    <citation type="submission" date="2024-03" db="EMBL/GenBank/DDBJ databases">
        <title>Complete genome of BD2.</title>
        <authorList>
            <person name="Cao G."/>
        </authorList>
    </citation>
    <scope>NUCLEOTIDE SEQUENCE [LARGE SCALE GENOMIC DNA]</scope>
    <source>
        <strain evidence="8 9">BD2</strain>
    </source>
</reference>
<comment type="subcellular location">
    <subcellularLocation>
        <location evidence="1">Cell envelope</location>
    </subcellularLocation>
</comment>
<dbReference type="PROSITE" id="PS50983">
    <property type="entry name" value="FE_B12_PBP"/>
    <property type="match status" value="1"/>
</dbReference>
<dbReference type="InterPro" id="IPR051313">
    <property type="entry name" value="Bact_iron-sidero_bind"/>
</dbReference>
<evidence type="ECO:0000256" key="4">
    <source>
        <dbReference type="ARBA" id="ARBA00022496"/>
    </source>
</evidence>
<dbReference type="CDD" id="cd01140">
    <property type="entry name" value="FatB"/>
    <property type="match status" value="1"/>
</dbReference>
<dbReference type="Gene3D" id="3.40.50.1980">
    <property type="entry name" value="Nitrogenase molybdenum iron protein domain"/>
    <property type="match status" value="2"/>
</dbReference>
<keyword evidence="4" id="KW-0408">Iron</keyword>
<dbReference type="PANTHER" id="PTHR30532">
    <property type="entry name" value="IRON III DICITRATE-BINDING PERIPLASMIC PROTEIN"/>
    <property type="match status" value="1"/>
</dbReference>
<keyword evidence="4" id="KW-0406">Ion transport</keyword>
<protein>
    <submittedName>
        <fullName evidence="8">Siderophore ABC transporter substrate-binding protein</fullName>
    </submittedName>
</protein>
<gene>
    <name evidence="8" type="ORF">WG219_00450</name>
</gene>
<dbReference type="EMBL" id="CP148074">
    <property type="protein sequence ID" value="WXL25998.1"/>
    <property type="molecule type" value="Genomic_DNA"/>
</dbReference>
<keyword evidence="4" id="KW-0410">Iron transport</keyword>
<keyword evidence="3" id="KW-0813">Transport</keyword>
<name>A0ABZ2RIW4_ECTME</name>
<comment type="similarity">
    <text evidence="2">Belongs to the bacterial solute-binding protein 8 family.</text>
</comment>
<dbReference type="Pfam" id="PF01497">
    <property type="entry name" value="Peripla_BP_2"/>
    <property type="match status" value="1"/>
</dbReference>
<evidence type="ECO:0000259" key="7">
    <source>
        <dbReference type="PROSITE" id="PS50983"/>
    </source>
</evidence>
<accession>A0ABZ2RIW4</accession>
<evidence type="ECO:0000256" key="6">
    <source>
        <dbReference type="SAM" id="SignalP"/>
    </source>
</evidence>
<evidence type="ECO:0000313" key="9">
    <source>
        <dbReference type="Proteomes" id="UP001476583"/>
    </source>
</evidence>
<dbReference type="InterPro" id="IPR002491">
    <property type="entry name" value="ABC_transptr_periplasmic_BD"/>
</dbReference>
<evidence type="ECO:0000313" key="8">
    <source>
        <dbReference type="EMBL" id="WXL25998.1"/>
    </source>
</evidence>
<evidence type="ECO:0000256" key="5">
    <source>
        <dbReference type="ARBA" id="ARBA00022729"/>
    </source>
</evidence>
<dbReference type="Proteomes" id="UP001476583">
    <property type="component" value="Chromosome"/>
</dbReference>
<feature type="domain" description="Fe/B12 periplasmic-binding" evidence="7">
    <location>
        <begin position="67"/>
        <end position="331"/>
    </location>
</feature>
<dbReference type="PANTHER" id="PTHR30532:SF28">
    <property type="entry name" value="PETROBACTIN-BINDING PROTEIN YCLQ"/>
    <property type="match status" value="1"/>
</dbReference>
<keyword evidence="5 6" id="KW-0732">Signal</keyword>
<keyword evidence="9" id="KW-1185">Reference proteome</keyword>
<evidence type="ECO:0000256" key="3">
    <source>
        <dbReference type="ARBA" id="ARBA00022448"/>
    </source>
</evidence>
<evidence type="ECO:0000256" key="1">
    <source>
        <dbReference type="ARBA" id="ARBA00004196"/>
    </source>
</evidence>
<dbReference type="SUPFAM" id="SSF53807">
    <property type="entry name" value="Helical backbone' metal receptor"/>
    <property type="match status" value="1"/>
</dbReference>
<dbReference type="InterPro" id="IPR033870">
    <property type="entry name" value="FatB"/>
</dbReference>
<proteinExistence type="inferred from homology"/>
<sequence length="331" mass="36520">MSLLPVNRVHSLLLVTALAAALQGCDKPAESPEQAAAANSASTTSAYEPVSVTHQLGTTVIKQIPQRVVAFDMGEIDTLDQLGAPVVGIAKDYVADFLSKYKDDPNVADVGATVQPNLEKLHAVKPDLILISALQAKDYEEMSQLAPTVHFDMDFSNKNGDILTQAKEHLLTLGRIFDKDDLAREKVAQMDAKIQQVRSVTEGRPEKALIVQHNNGSFTSYGVASRYGYLFDTLGVKPADTDKSPSLHGQSISNEFIQQTDPDILYVIDRTAVMERRPALNRETLENPLLRETKAWKNNRVVFVDSQTWYLCTASFTCLNRIADEVIQGYQ</sequence>